<dbReference type="PROSITE" id="PS50035">
    <property type="entry name" value="PLD"/>
    <property type="match status" value="2"/>
</dbReference>
<dbReference type="InterPro" id="IPR025202">
    <property type="entry name" value="PLD-like_dom"/>
</dbReference>
<evidence type="ECO:0000259" key="14">
    <source>
        <dbReference type="PROSITE" id="PS50035"/>
    </source>
</evidence>
<dbReference type="SUPFAM" id="SSF56024">
    <property type="entry name" value="Phospholipase D/nuclease"/>
    <property type="match status" value="2"/>
</dbReference>
<dbReference type="EC" id="2.7.8.-" evidence="12"/>
<evidence type="ECO:0000256" key="12">
    <source>
        <dbReference type="NCBIfam" id="TIGR04265"/>
    </source>
</evidence>
<feature type="transmembrane region" description="Helical" evidence="13">
    <location>
        <begin position="38"/>
        <end position="61"/>
    </location>
</feature>
<dbReference type="InterPro" id="IPR022924">
    <property type="entry name" value="Cardiolipin_synthase"/>
</dbReference>
<dbReference type="Gene3D" id="3.30.870.10">
    <property type="entry name" value="Endonuclease Chain A"/>
    <property type="match status" value="2"/>
</dbReference>
<keyword evidence="11" id="KW-1208">Phospholipid metabolism</keyword>
<dbReference type="InterPro" id="IPR001736">
    <property type="entry name" value="PLipase_D/transphosphatidylase"/>
</dbReference>
<keyword evidence="6" id="KW-0677">Repeat</keyword>
<keyword evidence="7 13" id="KW-1133">Transmembrane helix</keyword>
<accession>A0A0M6WZS8</accession>
<dbReference type="GO" id="GO:0008808">
    <property type="term" value="F:cardiolipin synthase activity"/>
    <property type="evidence" value="ECO:0007669"/>
    <property type="project" value="UniProtKB-UniRule"/>
</dbReference>
<dbReference type="Pfam" id="PF13396">
    <property type="entry name" value="PLDc_N"/>
    <property type="match status" value="1"/>
</dbReference>
<keyword evidence="3" id="KW-0444">Lipid biosynthesis</keyword>
<dbReference type="SMART" id="SM00155">
    <property type="entry name" value="PLDc"/>
    <property type="match status" value="2"/>
</dbReference>
<keyword evidence="2" id="KW-1003">Cell membrane</keyword>
<dbReference type="NCBIfam" id="TIGR04265">
    <property type="entry name" value="bac_cardiolipin"/>
    <property type="match status" value="1"/>
</dbReference>
<dbReference type="CDD" id="cd09154">
    <property type="entry name" value="PLDc_SMU_988_like_1"/>
    <property type="match status" value="1"/>
</dbReference>
<keyword evidence="9 13" id="KW-0472">Membrane</keyword>
<evidence type="ECO:0000313" key="15">
    <source>
        <dbReference type="EMBL" id="CRL43086.1"/>
    </source>
</evidence>
<dbReference type="Proteomes" id="UP000049828">
    <property type="component" value="Unassembled WGS sequence"/>
</dbReference>
<protein>
    <recommendedName>
        <fullName evidence="12">Cardiolipin synthase</fullName>
        <ecNumber evidence="12">2.7.8.-</ecNumber>
    </recommendedName>
</protein>
<evidence type="ECO:0000256" key="5">
    <source>
        <dbReference type="ARBA" id="ARBA00022692"/>
    </source>
</evidence>
<evidence type="ECO:0000256" key="11">
    <source>
        <dbReference type="ARBA" id="ARBA00023264"/>
    </source>
</evidence>
<evidence type="ECO:0000256" key="8">
    <source>
        <dbReference type="ARBA" id="ARBA00023098"/>
    </source>
</evidence>
<dbReference type="PANTHER" id="PTHR21248:SF22">
    <property type="entry name" value="PHOSPHOLIPASE D"/>
    <property type="match status" value="1"/>
</dbReference>
<keyword evidence="5 13" id="KW-0812">Transmembrane</keyword>
<sequence>MLGNATCEQPCSLTFSFSDIRIIGKGRRIQMKKIAHLLLGRFSIVAVSIILQFLWLVMVMYQFSYQFTYANLAIRTIAIIVVLVIVNRWTNPANKLSWTFIILLSPVLGLLLYMIFGRSSLTKKTQERMDSVNREVSACLYQTPEIKKQLEREDLSVYRQSRYINDWAGFPLYHNTSTKYYSCGEEMFPDMLAELEKAEHFIFLEYFIVDQGVMFDRIVEVLEQKSKEGVDVRLIYDDIGCINTLPPKYYKILQAKGIKCAAFNPFRPIMSVIMNNRDHRKIFVVDGKVGFTGGINLADEYINVASRFGYWKDTGIRLEGEAVWSMTVMFLEMWNYINHSSEDYKQFMPQVYQKEPFEGDGFVQPYGDTPLDHETVGENIYLNIINHAERYVYIFTPYLIIDNEMLVSLCNAAKRGVDVRIVTPGIPDKKMIFLLTQSHYEPLLKCGVKIYQYTPGFIHAKSFLCDDKIGTVGSINLDYRSLFLHFECGVFMYKTKALMQLKEDCMDTFAASEEMTLEFCRGQNVFIRIFQGMMRLFAPLL</sequence>
<feature type="transmembrane region" description="Helical" evidence="13">
    <location>
        <begin position="67"/>
        <end position="86"/>
    </location>
</feature>
<keyword evidence="16" id="KW-1185">Reference proteome</keyword>
<evidence type="ECO:0000256" key="10">
    <source>
        <dbReference type="ARBA" id="ARBA00023209"/>
    </source>
</evidence>
<evidence type="ECO:0000256" key="9">
    <source>
        <dbReference type="ARBA" id="ARBA00023136"/>
    </source>
</evidence>
<feature type="domain" description="PLD phosphodiesterase" evidence="14">
    <location>
        <begin position="274"/>
        <end position="301"/>
    </location>
</feature>
<proteinExistence type="predicted"/>
<dbReference type="Pfam" id="PF13091">
    <property type="entry name" value="PLDc_2"/>
    <property type="match status" value="2"/>
</dbReference>
<reference evidence="16" key="1">
    <citation type="submission" date="2015-05" db="EMBL/GenBank/DDBJ databases">
        <authorList>
            <consortium name="Pathogen Informatics"/>
        </authorList>
    </citation>
    <scope>NUCLEOTIDE SEQUENCE [LARGE SCALE GENOMIC DNA]</scope>
    <source>
        <strain evidence="16">L1-83</strain>
    </source>
</reference>
<organism evidence="15 16">
    <name type="scientific">Roseburia inulinivorans</name>
    <dbReference type="NCBI Taxonomy" id="360807"/>
    <lineage>
        <taxon>Bacteria</taxon>
        <taxon>Bacillati</taxon>
        <taxon>Bacillota</taxon>
        <taxon>Clostridia</taxon>
        <taxon>Lachnospirales</taxon>
        <taxon>Lachnospiraceae</taxon>
        <taxon>Roseburia</taxon>
    </lineage>
</organism>
<keyword evidence="8" id="KW-0443">Lipid metabolism</keyword>
<dbReference type="EMBL" id="CVRS01000117">
    <property type="protein sequence ID" value="CRL43086.1"/>
    <property type="molecule type" value="Genomic_DNA"/>
</dbReference>
<dbReference type="InterPro" id="IPR027379">
    <property type="entry name" value="CLS_N"/>
</dbReference>
<keyword evidence="4" id="KW-0808">Transferase</keyword>
<dbReference type="AlphaFoldDB" id="A0A0M6WZS8"/>
<dbReference type="GO" id="GO:0005886">
    <property type="term" value="C:plasma membrane"/>
    <property type="evidence" value="ECO:0007669"/>
    <property type="project" value="UniProtKB-SubCell"/>
</dbReference>
<evidence type="ECO:0000256" key="3">
    <source>
        <dbReference type="ARBA" id="ARBA00022516"/>
    </source>
</evidence>
<evidence type="ECO:0000256" key="4">
    <source>
        <dbReference type="ARBA" id="ARBA00022679"/>
    </source>
</evidence>
<name>A0A0M6WZS8_9FIRM</name>
<feature type="transmembrane region" description="Helical" evidence="13">
    <location>
        <begin position="98"/>
        <end position="116"/>
    </location>
</feature>
<dbReference type="CDD" id="cd09160">
    <property type="entry name" value="PLDc_SMU_988_like_2"/>
    <property type="match status" value="1"/>
</dbReference>
<keyword evidence="10" id="KW-0594">Phospholipid biosynthesis</keyword>
<dbReference type="STRING" id="360807.ERS852392_02152"/>
<dbReference type="GO" id="GO:0032049">
    <property type="term" value="P:cardiolipin biosynthetic process"/>
    <property type="evidence" value="ECO:0007669"/>
    <property type="project" value="UniProtKB-UniRule"/>
</dbReference>
<evidence type="ECO:0000256" key="7">
    <source>
        <dbReference type="ARBA" id="ARBA00022989"/>
    </source>
</evidence>
<evidence type="ECO:0000256" key="1">
    <source>
        <dbReference type="ARBA" id="ARBA00004651"/>
    </source>
</evidence>
<evidence type="ECO:0000256" key="13">
    <source>
        <dbReference type="SAM" id="Phobius"/>
    </source>
</evidence>
<evidence type="ECO:0000256" key="2">
    <source>
        <dbReference type="ARBA" id="ARBA00022475"/>
    </source>
</evidence>
<dbReference type="PANTHER" id="PTHR21248">
    <property type="entry name" value="CARDIOLIPIN SYNTHASE"/>
    <property type="match status" value="1"/>
</dbReference>
<gene>
    <name evidence="15" type="ORF">RIL183_08151</name>
</gene>
<evidence type="ECO:0000313" key="16">
    <source>
        <dbReference type="Proteomes" id="UP000049828"/>
    </source>
</evidence>
<comment type="subcellular location">
    <subcellularLocation>
        <location evidence="1">Cell membrane</location>
        <topology evidence="1">Multi-pass membrane protein</topology>
    </subcellularLocation>
</comment>
<evidence type="ECO:0000256" key="6">
    <source>
        <dbReference type="ARBA" id="ARBA00022737"/>
    </source>
</evidence>
<feature type="domain" description="PLD phosphodiesterase" evidence="14">
    <location>
        <begin position="454"/>
        <end position="481"/>
    </location>
</feature>